<keyword evidence="1" id="KW-0732">Signal</keyword>
<evidence type="ECO:0000256" key="1">
    <source>
        <dbReference type="SAM" id="SignalP"/>
    </source>
</evidence>
<proteinExistence type="predicted"/>
<reference evidence="2" key="1">
    <citation type="submission" date="2019-12" db="EMBL/GenBank/DDBJ databases">
        <title>Novel species isolated from a subtropical stream in China.</title>
        <authorList>
            <person name="Lu H."/>
        </authorList>
    </citation>
    <scope>NUCLEOTIDE SEQUENCE [LARGE SCALE GENOMIC DNA]</scope>
    <source>
        <strain evidence="2">FT81W</strain>
    </source>
</reference>
<protein>
    <recommendedName>
        <fullName evidence="4">Gel scht</fullName>
    </recommendedName>
</protein>
<comment type="caution">
    <text evidence="2">The sequence shown here is derived from an EMBL/GenBank/DDBJ whole genome shotgun (WGS) entry which is preliminary data.</text>
</comment>
<evidence type="ECO:0000313" key="3">
    <source>
        <dbReference type="Proteomes" id="UP000447355"/>
    </source>
</evidence>
<sequence length="135" mass="14556">MKTTLLSLAVAAALSFAATAGAAPDATATNAASESVKISASRYHMEPQEFQDYQSSYNLSNGETISFTRQVGRFYTAIKGQPRVEIYAVGPTEFITRTGAHLRFADAGDTLTVSNYERLPMLAKLPANTTVMAKR</sequence>
<dbReference type="EMBL" id="WWCX01000092">
    <property type="protein sequence ID" value="MYM97909.1"/>
    <property type="molecule type" value="Genomic_DNA"/>
</dbReference>
<dbReference type="RefSeq" id="WP_161086777.1">
    <property type="nucleotide sequence ID" value="NZ_WWCX01000092.1"/>
</dbReference>
<dbReference type="AlphaFoldDB" id="A0A845GZL6"/>
<feature type="chain" id="PRO_5032787265" description="Gel scht" evidence="1">
    <location>
        <begin position="23"/>
        <end position="135"/>
    </location>
</feature>
<evidence type="ECO:0008006" key="4">
    <source>
        <dbReference type="Google" id="ProtNLM"/>
    </source>
</evidence>
<dbReference type="Proteomes" id="UP000447355">
    <property type="component" value="Unassembled WGS sequence"/>
</dbReference>
<feature type="signal peptide" evidence="1">
    <location>
        <begin position="1"/>
        <end position="22"/>
    </location>
</feature>
<accession>A0A845GZL6</accession>
<gene>
    <name evidence="2" type="ORF">GTP90_29085</name>
</gene>
<name>A0A845GZL6_9BURK</name>
<evidence type="ECO:0000313" key="2">
    <source>
        <dbReference type="EMBL" id="MYM97909.1"/>
    </source>
</evidence>
<organism evidence="2 3">
    <name type="scientific">Duganella vulcania</name>
    <dbReference type="NCBI Taxonomy" id="2692166"/>
    <lineage>
        <taxon>Bacteria</taxon>
        <taxon>Pseudomonadati</taxon>
        <taxon>Pseudomonadota</taxon>
        <taxon>Betaproteobacteria</taxon>
        <taxon>Burkholderiales</taxon>
        <taxon>Oxalobacteraceae</taxon>
        <taxon>Telluria group</taxon>
        <taxon>Duganella</taxon>
    </lineage>
</organism>